<accession>A0ABX4YIN8</accession>
<dbReference type="Gene3D" id="3.40.50.720">
    <property type="entry name" value="NAD(P)-binding Rossmann-like Domain"/>
    <property type="match status" value="2"/>
</dbReference>
<dbReference type="EMBL" id="MCRM02000009">
    <property type="protein sequence ID" value="PNV75044.1"/>
    <property type="molecule type" value="Genomic_DNA"/>
</dbReference>
<sequence length="352" mass="39802">MKDSSRETIPVQLPLLYYPEGTTGAGSIFSNFRKLETRSYAKNELESIAKEEPEILVANTRLPINSETFIGFPSVKIFATVSSGIDHVNLSDLKKAGRIFLNSPGCNAGSVGEYCWVGVRSFFAADELRKKKIGLVGFGNTGKAFAKILSSYGIGFVYSDPYIKETSVSLSEVYDCEIISFHVPLTLETPYPTSGMFTKTEAVRLRSGTLVLNTSRGEIWSREAFEEIISREDLSKVIDVFDPEPPQGDLIRKLSQCPNSIFTPHIAGYSQLGRLLGTYRLAEKLCILYKDGPLPPIENFLVTESDWKTESFLKKENDLLREAWSRGDWEYFERRRNDYPIRLDIGQWTEHW</sequence>
<dbReference type="SUPFAM" id="SSF51735">
    <property type="entry name" value="NAD(P)-binding Rossmann-fold domains"/>
    <property type="match status" value="1"/>
</dbReference>
<evidence type="ECO:0000259" key="1">
    <source>
        <dbReference type="Pfam" id="PF02826"/>
    </source>
</evidence>
<name>A0ABX4YIN8_9LEPT</name>
<comment type="caution">
    <text evidence="2">The sequence shown here is derived from an EMBL/GenBank/DDBJ whole genome shotgun (WGS) entry which is preliminary data.</text>
</comment>
<dbReference type="RefSeq" id="WP_010414915.1">
    <property type="nucleotide sequence ID" value="NZ_MCRM02000009.1"/>
</dbReference>
<keyword evidence="3" id="KW-1185">Reference proteome</keyword>
<proteinExistence type="predicted"/>
<organism evidence="2 3">
    <name type="scientific">Leptospira inadai serovar Lyme</name>
    <dbReference type="NCBI Taxonomy" id="293084"/>
    <lineage>
        <taxon>Bacteria</taxon>
        <taxon>Pseudomonadati</taxon>
        <taxon>Spirochaetota</taxon>
        <taxon>Spirochaetia</taxon>
        <taxon>Leptospirales</taxon>
        <taxon>Leptospiraceae</taxon>
        <taxon>Leptospira</taxon>
    </lineage>
</organism>
<gene>
    <name evidence="2" type="ORF">BES34_010775</name>
</gene>
<dbReference type="Proteomes" id="UP000094669">
    <property type="component" value="Unassembled WGS sequence"/>
</dbReference>
<evidence type="ECO:0000313" key="3">
    <source>
        <dbReference type="Proteomes" id="UP000094669"/>
    </source>
</evidence>
<dbReference type="PANTHER" id="PTHR42938">
    <property type="entry name" value="FORMATE DEHYDROGENASE 1"/>
    <property type="match status" value="1"/>
</dbReference>
<dbReference type="Pfam" id="PF02826">
    <property type="entry name" value="2-Hacid_dh_C"/>
    <property type="match status" value="1"/>
</dbReference>
<dbReference type="SUPFAM" id="SSF52283">
    <property type="entry name" value="Formate/glycerate dehydrogenase catalytic domain-like"/>
    <property type="match status" value="1"/>
</dbReference>
<dbReference type="InterPro" id="IPR006140">
    <property type="entry name" value="D-isomer_DH_NAD-bd"/>
</dbReference>
<dbReference type="InterPro" id="IPR036291">
    <property type="entry name" value="NAD(P)-bd_dom_sf"/>
</dbReference>
<feature type="domain" description="D-isomer specific 2-hydroxyacid dehydrogenase NAD-binding" evidence="1">
    <location>
        <begin position="119"/>
        <end position="267"/>
    </location>
</feature>
<evidence type="ECO:0000313" key="2">
    <source>
        <dbReference type="EMBL" id="PNV75044.1"/>
    </source>
</evidence>
<dbReference type="PANTHER" id="PTHR42938:SF9">
    <property type="entry name" value="FORMATE DEHYDROGENASE 1"/>
    <property type="match status" value="1"/>
</dbReference>
<reference evidence="2" key="1">
    <citation type="submission" date="2018-01" db="EMBL/GenBank/DDBJ databases">
        <title>Genomic characterization of Leptospira inadai serogroup Lyme isolated from captured rat in Brazil and comparative analysis with human reference strain.</title>
        <authorList>
            <person name="Moreno L.Z."/>
            <person name="Loureiro A.P."/>
            <person name="Miraglia F."/>
            <person name="Kremer F.S."/>
            <person name="Eslabao M.R."/>
            <person name="Dellagostin O.A."/>
            <person name="Lilenbaum W."/>
            <person name="Moreno A.M."/>
        </authorList>
    </citation>
    <scope>NUCLEOTIDE SEQUENCE [LARGE SCALE GENOMIC DNA]</scope>
    <source>
        <strain evidence="2">M34/99</strain>
    </source>
</reference>
<protein>
    <submittedName>
        <fullName evidence="2">Phosphoglycerate dehydrogenase</fullName>
    </submittedName>
</protein>